<dbReference type="SMART" id="SM00382">
    <property type="entry name" value="AAA"/>
    <property type="match status" value="1"/>
</dbReference>
<dbReference type="InterPro" id="IPR036640">
    <property type="entry name" value="ABC1_TM_sf"/>
</dbReference>
<proteinExistence type="predicted"/>
<evidence type="ECO:0000259" key="9">
    <source>
        <dbReference type="PROSITE" id="PS50929"/>
    </source>
</evidence>
<dbReference type="EMBL" id="LFXJ01000005">
    <property type="protein sequence ID" value="KMY33198.1"/>
    <property type="molecule type" value="Genomic_DNA"/>
</dbReference>
<evidence type="ECO:0008006" key="12">
    <source>
        <dbReference type="Google" id="ProtNLM"/>
    </source>
</evidence>
<keyword evidence="5 7" id="KW-1133">Transmembrane helix</keyword>
<gene>
    <name evidence="10" type="ORF">ACZ11_05135</name>
</gene>
<dbReference type="GO" id="GO:0034040">
    <property type="term" value="F:ATPase-coupled lipid transmembrane transporter activity"/>
    <property type="evidence" value="ECO:0007669"/>
    <property type="project" value="TreeGrafter"/>
</dbReference>
<evidence type="ECO:0000256" key="5">
    <source>
        <dbReference type="ARBA" id="ARBA00022989"/>
    </source>
</evidence>
<dbReference type="GO" id="GO:0015833">
    <property type="term" value="P:peptide transport"/>
    <property type="evidence" value="ECO:0007669"/>
    <property type="project" value="InterPro"/>
</dbReference>
<feature type="transmembrane region" description="Helical" evidence="7">
    <location>
        <begin position="98"/>
        <end position="121"/>
    </location>
</feature>
<evidence type="ECO:0000256" key="2">
    <source>
        <dbReference type="ARBA" id="ARBA00022692"/>
    </source>
</evidence>
<organism evidence="10 11">
    <name type="scientific">Lysinibacillus xylanilyticus</name>
    <dbReference type="NCBI Taxonomy" id="582475"/>
    <lineage>
        <taxon>Bacteria</taxon>
        <taxon>Bacillati</taxon>
        <taxon>Bacillota</taxon>
        <taxon>Bacilli</taxon>
        <taxon>Bacillales</taxon>
        <taxon>Bacillaceae</taxon>
        <taxon>Lysinibacillus</taxon>
    </lineage>
</organism>
<dbReference type="GO" id="GO:0005886">
    <property type="term" value="C:plasma membrane"/>
    <property type="evidence" value="ECO:0007669"/>
    <property type="project" value="UniProtKB-SubCell"/>
</dbReference>
<dbReference type="AlphaFoldDB" id="A0A0K9FG55"/>
<dbReference type="Gene3D" id="1.20.1560.10">
    <property type="entry name" value="ABC transporter type 1, transmembrane domain"/>
    <property type="match status" value="1"/>
</dbReference>
<keyword evidence="4" id="KW-0067">ATP-binding</keyword>
<evidence type="ECO:0000256" key="7">
    <source>
        <dbReference type="SAM" id="Phobius"/>
    </source>
</evidence>
<feature type="transmembrane region" description="Helical" evidence="7">
    <location>
        <begin position="352"/>
        <end position="375"/>
    </location>
</feature>
<dbReference type="InterPro" id="IPR011527">
    <property type="entry name" value="ABC1_TM_dom"/>
</dbReference>
<keyword evidence="3" id="KW-0547">Nucleotide-binding</keyword>
<dbReference type="InterPro" id="IPR039421">
    <property type="entry name" value="Type_1_exporter"/>
</dbReference>
<sequence length="662" mass="75579">MNSTANSVNFDISQYGILLIIISIIVGLLTAFTFYFLVKLVIELIRKQRNFIKAGAVYYVTRLLGLVVLLTFVGYSFYRVPETFLAGLTWSEFYTQLPASALWSAYLILALVVLFSGLIVLEAFSEKVNDKSYFSIIILSLLSGGSYAFVMFVVNMALKNQNELKFTLGIYFVLGLVLYVFSQKRVRKQLTIMTNNLVFNKRLELMNKLLKSPYYKFEKVGKEKIFTSLNNDTEVISNSIGLIVIGVTSTVTILISFIYLGISNIYALLTSVFFVVIAGIMLILVNQSAHRLYSKTRDIQNTFFKFINDLVSGYKELYLHKGRKEEFRAEMIQSCDNYRKKRTDAELVGTNVYFVGELMAFIILGGLIFLLPIVYKSISNVTLTDYVLIFLFLKGPIDNVLNMIPGINRVKVSWQRVQEVSKQVTSLEQSHIETTSKLQPKKEISLTFKDISYTYKNKENEQFTVGPINYTFNTGEIVFVTGGNGSGKSTLGKLITGLYAPDHGVIQLNGENTQPEQIGQYFSTVFSDYYLFNRIYGIDFTKEKDRIETLMVNLGIDEKLKINNGEFSTTKLSTGQRKRLALLISCIDDRPIYLFDEWASDQDPEFRKYFYETLIPEMKQQGKGVIAITHDDRYFHIADKVIKMEIGKLVDETRQMEVGQRN</sequence>
<comment type="subcellular location">
    <subcellularLocation>
        <location evidence="1">Cell membrane</location>
        <topology evidence="1">Multi-pass membrane protein</topology>
    </subcellularLocation>
</comment>
<dbReference type="InterPro" id="IPR003439">
    <property type="entry name" value="ABC_transporter-like_ATP-bd"/>
</dbReference>
<dbReference type="GO" id="GO:1904680">
    <property type="term" value="F:peptide transmembrane transporter activity"/>
    <property type="evidence" value="ECO:0007669"/>
    <property type="project" value="InterPro"/>
</dbReference>
<accession>A0A0K9FG55</accession>
<dbReference type="Gene3D" id="3.40.50.300">
    <property type="entry name" value="P-loop containing nucleotide triphosphate hydrolases"/>
    <property type="match status" value="1"/>
</dbReference>
<dbReference type="GO" id="GO:0016887">
    <property type="term" value="F:ATP hydrolysis activity"/>
    <property type="evidence" value="ECO:0007669"/>
    <property type="project" value="InterPro"/>
</dbReference>
<dbReference type="InterPro" id="IPR005898">
    <property type="entry name" value="Cyc_pep_transpt_SyrD/YojI"/>
</dbReference>
<feature type="transmembrane region" description="Helical" evidence="7">
    <location>
        <begin position="59"/>
        <end position="78"/>
    </location>
</feature>
<dbReference type="PANTHER" id="PTHR24221">
    <property type="entry name" value="ATP-BINDING CASSETTE SUB-FAMILY B"/>
    <property type="match status" value="1"/>
</dbReference>
<comment type="caution">
    <text evidence="10">The sequence shown here is derived from an EMBL/GenBank/DDBJ whole genome shotgun (WGS) entry which is preliminary data.</text>
</comment>
<keyword evidence="2 7" id="KW-0812">Transmembrane</keyword>
<name>A0A0K9FG55_9BACI</name>
<evidence type="ECO:0000313" key="10">
    <source>
        <dbReference type="EMBL" id="KMY33198.1"/>
    </source>
</evidence>
<dbReference type="SUPFAM" id="SSF52540">
    <property type="entry name" value="P-loop containing nucleoside triphosphate hydrolases"/>
    <property type="match status" value="1"/>
</dbReference>
<evidence type="ECO:0000313" key="11">
    <source>
        <dbReference type="Proteomes" id="UP000037326"/>
    </source>
</evidence>
<dbReference type="InterPro" id="IPR003593">
    <property type="entry name" value="AAA+_ATPase"/>
</dbReference>
<feature type="transmembrane region" description="Helical" evidence="7">
    <location>
        <begin position="240"/>
        <end position="259"/>
    </location>
</feature>
<dbReference type="NCBIfam" id="TIGR01194">
    <property type="entry name" value="cyc_pep_trnsptr"/>
    <property type="match status" value="1"/>
</dbReference>
<dbReference type="PATRIC" id="fig|582475.4.peg.460"/>
<feature type="transmembrane region" description="Helical" evidence="7">
    <location>
        <begin position="164"/>
        <end position="181"/>
    </location>
</feature>
<feature type="transmembrane region" description="Helical" evidence="7">
    <location>
        <begin position="133"/>
        <end position="158"/>
    </location>
</feature>
<dbReference type="PROSITE" id="PS50929">
    <property type="entry name" value="ABC_TM1F"/>
    <property type="match status" value="1"/>
</dbReference>
<dbReference type="Proteomes" id="UP000037326">
    <property type="component" value="Unassembled WGS sequence"/>
</dbReference>
<evidence type="ECO:0000256" key="4">
    <source>
        <dbReference type="ARBA" id="ARBA00022840"/>
    </source>
</evidence>
<dbReference type="GO" id="GO:0140359">
    <property type="term" value="F:ABC-type transporter activity"/>
    <property type="evidence" value="ECO:0007669"/>
    <property type="project" value="InterPro"/>
</dbReference>
<evidence type="ECO:0000256" key="6">
    <source>
        <dbReference type="ARBA" id="ARBA00023136"/>
    </source>
</evidence>
<evidence type="ECO:0000259" key="8">
    <source>
        <dbReference type="PROSITE" id="PS50893"/>
    </source>
</evidence>
<dbReference type="GO" id="GO:0005524">
    <property type="term" value="F:ATP binding"/>
    <property type="evidence" value="ECO:0007669"/>
    <property type="project" value="UniProtKB-KW"/>
</dbReference>
<dbReference type="PROSITE" id="PS50893">
    <property type="entry name" value="ABC_TRANSPORTER_2"/>
    <property type="match status" value="1"/>
</dbReference>
<evidence type="ECO:0000256" key="1">
    <source>
        <dbReference type="ARBA" id="ARBA00004651"/>
    </source>
</evidence>
<dbReference type="InterPro" id="IPR027417">
    <property type="entry name" value="P-loop_NTPase"/>
</dbReference>
<protein>
    <recommendedName>
        <fullName evidence="12">Peptide ABC transporter</fullName>
    </recommendedName>
</protein>
<dbReference type="SUPFAM" id="SSF90123">
    <property type="entry name" value="ABC transporter transmembrane region"/>
    <property type="match status" value="1"/>
</dbReference>
<keyword evidence="6 7" id="KW-0472">Membrane</keyword>
<reference evidence="11" key="1">
    <citation type="submission" date="2015-07" db="EMBL/GenBank/DDBJ databases">
        <authorList>
            <person name="Liu B."/>
            <person name="Wang J."/>
            <person name="Zhu Y."/>
            <person name="Liu G."/>
            <person name="Chen Q."/>
            <person name="Lan J."/>
            <person name="Che J."/>
            <person name="Ge C."/>
            <person name="Shi H."/>
            <person name="Pan Z."/>
            <person name="Liu X."/>
        </authorList>
    </citation>
    <scope>NUCLEOTIDE SEQUENCE [LARGE SCALE GENOMIC DNA]</scope>
    <source>
        <strain evidence="11">DSM 23493</strain>
    </source>
</reference>
<evidence type="ECO:0000256" key="3">
    <source>
        <dbReference type="ARBA" id="ARBA00022741"/>
    </source>
</evidence>
<feature type="transmembrane region" description="Helical" evidence="7">
    <location>
        <begin position="265"/>
        <end position="285"/>
    </location>
</feature>
<feature type="transmembrane region" description="Helical" evidence="7">
    <location>
        <begin position="12"/>
        <end position="38"/>
    </location>
</feature>
<dbReference type="Pfam" id="PF00005">
    <property type="entry name" value="ABC_tran"/>
    <property type="match status" value="1"/>
</dbReference>
<feature type="domain" description="ABC transporter" evidence="8">
    <location>
        <begin position="446"/>
        <end position="662"/>
    </location>
</feature>
<feature type="domain" description="ABC transmembrane type-1" evidence="9">
    <location>
        <begin position="134"/>
        <end position="409"/>
    </location>
</feature>
<dbReference type="PANTHER" id="PTHR24221:SF654">
    <property type="entry name" value="ATP-BINDING CASSETTE SUB-FAMILY B MEMBER 6"/>
    <property type="match status" value="1"/>
</dbReference>